<feature type="domain" description="Photolyase/cryptochrome alpha/beta" evidence="1">
    <location>
        <begin position="1"/>
        <end position="76"/>
    </location>
</feature>
<evidence type="ECO:0000313" key="3">
    <source>
        <dbReference type="WBParaSite" id="nRc.2.0.1.t29650-RA"/>
    </source>
</evidence>
<dbReference type="GO" id="GO:0003904">
    <property type="term" value="F:deoxyribodipyrimidine photo-lyase activity"/>
    <property type="evidence" value="ECO:0007669"/>
    <property type="project" value="TreeGrafter"/>
</dbReference>
<dbReference type="Gene3D" id="1.10.579.10">
    <property type="entry name" value="DNA Cyclobutane Dipyrimidine Photolyase, subunit A, domain 3"/>
    <property type="match status" value="1"/>
</dbReference>
<dbReference type="PANTHER" id="PTHR10211:SF0">
    <property type="entry name" value="DEOXYRIBODIPYRIMIDINE PHOTO-LYASE"/>
    <property type="match status" value="1"/>
</dbReference>
<dbReference type="InterPro" id="IPR006050">
    <property type="entry name" value="DNA_photolyase_N"/>
</dbReference>
<accession>A0A915JTH5</accession>
<name>A0A915JTH5_ROMCU</name>
<dbReference type="SUPFAM" id="SSF48173">
    <property type="entry name" value="Cryptochrome/photolyase FAD-binding domain"/>
    <property type="match status" value="1"/>
</dbReference>
<reference evidence="3" key="1">
    <citation type="submission" date="2022-11" db="UniProtKB">
        <authorList>
            <consortium name="WormBaseParasite"/>
        </authorList>
    </citation>
    <scope>IDENTIFICATION</scope>
</reference>
<dbReference type="PANTHER" id="PTHR10211">
    <property type="entry name" value="DEOXYRIBODIPYRIMIDINE PHOTOLYASE"/>
    <property type="match status" value="1"/>
</dbReference>
<proteinExistence type="predicted"/>
<dbReference type="InterPro" id="IPR036155">
    <property type="entry name" value="Crypto/Photolyase_N_sf"/>
</dbReference>
<evidence type="ECO:0000313" key="2">
    <source>
        <dbReference type="Proteomes" id="UP000887565"/>
    </source>
</evidence>
<organism evidence="2 3">
    <name type="scientific">Romanomermis culicivorax</name>
    <name type="common">Nematode worm</name>
    <dbReference type="NCBI Taxonomy" id="13658"/>
    <lineage>
        <taxon>Eukaryota</taxon>
        <taxon>Metazoa</taxon>
        <taxon>Ecdysozoa</taxon>
        <taxon>Nematoda</taxon>
        <taxon>Enoplea</taxon>
        <taxon>Dorylaimia</taxon>
        <taxon>Mermithida</taxon>
        <taxon>Mermithoidea</taxon>
        <taxon>Mermithidae</taxon>
        <taxon>Romanomermis</taxon>
    </lineage>
</organism>
<dbReference type="GO" id="GO:0000719">
    <property type="term" value="P:photoreactive repair"/>
    <property type="evidence" value="ECO:0007669"/>
    <property type="project" value="TreeGrafter"/>
</dbReference>
<dbReference type="InterPro" id="IPR036134">
    <property type="entry name" value="Crypto/Photolyase_FAD-like_sf"/>
</dbReference>
<dbReference type="InterPro" id="IPR052219">
    <property type="entry name" value="Photolyase_Class-2"/>
</dbReference>
<dbReference type="WBParaSite" id="nRc.2.0.1.t29650-RA">
    <property type="protein sequence ID" value="nRc.2.0.1.t29650-RA"/>
    <property type="gene ID" value="nRc.2.0.1.g29650"/>
</dbReference>
<keyword evidence="2" id="KW-1185">Reference proteome</keyword>
<dbReference type="Proteomes" id="UP000887565">
    <property type="component" value="Unplaced"/>
</dbReference>
<dbReference type="AlphaFoldDB" id="A0A915JTH5"/>
<dbReference type="PROSITE" id="PS51645">
    <property type="entry name" value="PHR_CRY_ALPHA_BETA"/>
    <property type="match status" value="1"/>
</dbReference>
<sequence length="354" mass="40798">MLEAIKELHGYLSHLGITLLTVNETPDQAVTLLSKDAIEIIVDMNYLKVHRLWYKNAAETVRCSLTQIETNAVVPVEIASSKEESDVDEFREKIRKVENRFLQWPVQSTSIQSPIFKSAENLSDSWFANKMPEVKFVDIRRKVEEILLELDIDRSVKKVQAFSGGYLKARDKLEAFIAHGLQHYDSVHRDNPSRAHTSSRLKFSVKAIHQGHEKDQRQYNYTIEQMERAETGDPLWNAAQREMVVTGRMNSLLRVYWGKRVMEWTPSANEAFETLVKLNDKYQLDGYDPCSYCGIALCFGKFAQKSYAERPIFGYIQALDAREIVGIYGKAVIDRYVQTYCPPKSLKIQRCSEK</sequence>
<dbReference type="SUPFAM" id="SSF52425">
    <property type="entry name" value="Cryptochrome/photolyase, N-terminal domain"/>
    <property type="match status" value="1"/>
</dbReference>
<evidence type="ECO:0000259" key="1">
    <source>
        <dbReference type="PROSITE" id="PS51645"/>
    </source>
</evidence>
<protein>
    <submittedName>
        <fullName evidence="3">Photolyase/cryptochrome alpha/beta domain-containing protein</fullName>
    </submittedName>
</protein>
<dbReference type="Gene3D" id="1.25.40.80">
    <property type="match status" value="1"/>
</dbReference>